<proteinExistence type="predicted"/>
<dbReference type="Proteomes" id="UP001161247">
    <property type="component" value="Chromosome 1"/>
</dbReference>
<dbReference type="AlphaFoldDB" id="A0AAV1C0F6"/>
<feature type="region of interest" description="Disordered" evidence="1">
    <location>
        <begin position="141"/>
        <end position="170"/>
    </location>
</feature>
<gene>
    <name evidence="2" type="ORF">OLC1_LOCUS1520</name>
</gene>
<evidence type="ECO:0000313" key="2">
    <source>
        <dbReference type="EMBL" id="CAI9089110.1"/>
    </source>
</evidence>
<reference evidence="2" key="1">
    <citation type="submission" date="2023-03" db="EMBL/GenBank/DDBJ databases">
        <authorList>
            <person name="Julca I."/>
        </authorList>
    </citation>
    <scope>NUCLEOTIDE SEQUENCE</scope>
</reference>
<dbReference type="EMBL" id="OX459118">
    <property type="protein sequence ID" value="CAI9089110.1"/>
    <property type="molecule type" value="Genomic_DNA"/>
</dbReference>
<evidence type="ECO:0000256" key="1">
    <source>
        <dbReference type="SAM" id="MobiDB-lite"/>
    </source>
</evidence>
<evidence type="ECO:0000313" key="3">
    <source>
        <dbReference type="Proteomes" id="UP001161247"/>
    </source>
</evidence>
<feature type="compositionally biased region" description="Basic and acidic residues" evidence="1">
    <location>
        <begin position="150"/>
        <end position="169"/>
    </location>
</feature>
<name>A0AAV1C0F6_OLDCO</name>
<accession>A0AAV1C0F6</accession>
<sequence length="237" mass="27183">MTTTDRPAGVEVGGDHFGYDDYDLDVYEYMSHYAGYLSFNDSDLDGMITTRRRRERMMKLIGRDDYRCRTPSEIICDHLAHLDVDLNIINGPYPDNLPDWISYDSSDLEDNDPVRARRKKKEPQLLLQLLMEECGVFSPGKNTALQSSATEKEEERNKNTDYSRPDDQLPKIPRLSTLVMMMAGGFFKFDDVCHEDKKRTATSVALLNPAGVRVFREVKKVKKLKIITQFSPSIMIA</sequence>
<keyword evidence="3" id="KW-1185">Reference proteome</keyword>
<organism evidence="2 3">
    <name type="scientific">Oldenlandia corymbosa var. corymbosa</name>
    <dbReference type="NCBI Taxonomy" id="529605"/>
    <lineage>
        <taxon>Eukaryota</taxon>
        <taxon>Viridiplantae</taxon>
        <taxon>Streptophyta</taxon>
        <taxon>Embryophyta</taxon>
        <taxon>Tracheophyta</taxon>
        <taxon>Spermatophyta</taxon>
        <taxon>Magnoliopsida</taxon>
        <taxon>eudicotyledons</taxon>
        <taxon>Gunneridae</taxon>
        <taxon>Pentapetalae</taxon>
        <taxon>asterids</taxon>
        <taxon>lamiids</taxon>
        <taxon>Gentianales</taxon>
        <taxon>Rubiaceae</taxon>
        <taxon>Rubioideae</taxon>
        <taxon>Spermacoceae</taxon>
        <taxon>Hedyotis-Oldenlandia complex</taxon>
        <taxon>Oldenlandia</taxon>
    </lineage>
</organism>
<protein>
    <submittedName>
        <fullName evidence="2">OLC1v1023618C1</fullName>
    </submittedName>
</protein>